<sequence>MASCEIKPFGEEHLEDAARLFAERIRTERELSPLLPVRFEDHNTILPVLEKLSQKSPGVAAISKNKLVGFMIGWLLPSWRGRRSVCVPEWAHAEIGETRVKVFNTMYERIAREWVRDGCFTHLVGVLAHDSEIIDALFWLGFGLAAVDAMRDLGDVEGPFADVEIRRAGIEDLDVVLSLSHGQEQYIATSPTFMALLEKTGKESCEKLLQNPSVASWLAVYNGEAVSRLQIGPSHQGAARVISDDKTASITAAFTKEHVREQGIGANLLKHSLDWARSAGYVRCAVDFEPENVLGRSFWLKHFQPVCYALIRQIDLRIA</sequence>
<dbReference type="AlphaFoldDB" id="A0A532V674"/>
<dbReference type="PROSITE" id="PS51186">
    <property type="entry name" value="GNAT"/>
    <property type="match status" value="1"/>
</dbReference>
<dbReference type="Gene3D" id="3.40.630.30">
    <property type="match status" value="1"/>
</dbReference>
<feature type="domain" description="N-acetyltransferase" evidence="1">
    <location>
        <begin position="163"/>
        <end position="319"/>
    </location>
</feature>
<dbReference type="SUPFAM" id="SSF55729">
    <property type="entry name" value="Acyl-CoA N-acyltransferases (Nat)"/>
    <property type="match status" value="1"/>
</dbReference>
<accession>A0A532V674</accession>
<comment type="caution">
    <text evidence="2">The sequence shown here is derived from an EMBL/GenBank/DDBJ whole genome shotgun (WGS) entry which is preliminary data.</text>
</comment>
<dbReference type="InterPro" id="IPR016181">
    <property type="entry name" value="Acyl_CoA_acyltransferase"/>
</dbReference>
<organism evidence="2 3">
    <name type="scientific">candidate division TA06 bacterium B3_TA06</name>
    <dbReference type="NCBI Taxonomy" id="2012487"/>
    <lineage>
        <taxon>Bacteria</taxon>
        <taxon>Bacteria division TA06</taxon>
    </lineage>
</organism>
<name>A0A532V674_UNCT6</name>
<protein>
    <recommendedName>
        <fullName evidence="1">N-acetyltransferase domain-containing protein</fullName>
    </recommendedName>
</protein>
<evidence type="ECO:0000313" key="2">
    <source>
        <dbReference type="EMBL" id="TKJ42689.1"/>
    </source>
</evidence>
<dbReference type="CDD" id="cd04301">
    <property type="entry name" value="NAT_SF"/>
    <property type="match status" value="1"/>
</dbReference>
<dbReference type="GO" id="GO:0016747">
    <property type="term" value="F:acyltransferase activity, transferring groups other than amino-acyl groups"/>
    <property type="evidence" value="ECO:0007669"/>
    <property type="project" value="InterPro"/>
</dbReference>
<proteinExistence type="predicted"/>
<dbReference type="Proteomes" id="UP000317778">
    <property type="component" value="Unassembled WGS sequence"/>
</dbReference>
<dbReference type="InterPro" id="IPR000182">
    <property type="entry name" value="GNAT_dom"/>
</dbReference>
<gene>
    <name evidence="2" type="ORF">CEE36_07245</name>
</gene>
<evidence type="ECO:0000259" key="1">
    <source>
        <dbReference type="PROSITE" id="PS51186"/>
    </source>
</evidence>
<dbReference type="Pfam" id="PF00583">
    <property type="entry name" value="Acetyltransf_1"/>
    <property type="match status" value="1"/>
</dbReference>
<reference evidence="2 3" key="1">
    <citation type="submission" date="2017-06" db="EMBL/GenBank/DDBJ databases">
        <title>Novel microbial phyla capable of carbon fixation and sulfur reduction in deep-sea sediments.</title>
        <authorList>
            <person name="Huang J."/>
            <person name="Baker B."/>
            <person name="Wang Y."/>
        </authorList>
    </citation>
    <scope>NUCLEOTIDE SEQUENCE [LARGE SCALE GENOMIC DNA]</scope>
    <source>
        <strain evidence="2">B3_TA06</strain>
    </source>
</reference>
<dbReference type="EMBL" id="NJBO01000010">
    <property type="protein sequence ID" value="TKJ42689.1"/>
    <property type="molecule type" value="Genomic_DNA"/>
</dbReference>
<evidence type="ECO:0000313" key="3">
    <source>
        <dbReference type="Proteomes" id="UP000317778"/>
    </source>
</evidence>